<dbReference type="OrthoDB" id="4968544at2759"/>
<keyword evidence="3" id="KW-1185">Reference proteome</keyword>
<dbReference type="Proteomes" id="UP000800093">
    <property type="component" value="Unassembled WGS sequence"/>
</dbReference>
<dbReference type="Pfam" id="PF01931">
    <property type="entry name" value="NTPase_I-T"/>
    <property type="match status" value="1"/>
</dbReference>
<evidence type="ECO:0000313" key="3">
    <source>
        <dbReference type="Proteomes" id="UP000800093"/>
    </source>
</evidence>
<accession>A0A9P4JXL4</accession>
<evidence type="ECO:0000259" key="1">
    <source>
        <dbReference type="Pfam" id="PF01931"/>
    </source>
</evidence>
<reference evidence="3" key="1">
    <citation type="journal article" date="2020" name="Stud. Mycol.">
        <title>101 Dothideomycetes genomes: A test case for predicting lifestyles and emergence of pathogens.</title>
        <authorList>
            <person name="Haridas S."/>
            <person name="Albert R."/>
            <person name="Binder M."/>
            <person name="Bloem J."/>
            <person name="LaButti K."/>
            <person name="Salamov A."/>
            <person name="Andreopoulos B."/>
            <person name="Baker S."/>
            <person name="Barry K."/>
            <person name="Bills G."/>
            <person name="Bluhm B."/>
            <person name="Cannon C."/>
            <person name="Castanera R."/>
            <person name="Culley D."/>
            <person name="Daum C."/>
            <person name="Ezra D."/>
            <person name="Gonzalez J."/>
            <person name="Henrissat B."/>
            <person name="Kuo A."/>
            <person name="Liang C."/>
            <person name="Lipzen A."/>
            <person name="Lutzoni F."/>
            <person name="Magnuson J."/>
            <person name="Mondo S."/>
            <person name="Nolan M."/>
            <person name="Ohm R."/>
            <person name="Pangilinan J."/>
            <person name="Park H.-J."/>
            <person name="Ramirez L."/>
            <person name="Alfaro M."/>
            <person name="Sun H."/>
            <person name="Tritt A."/>
            <person name="Yoshinaga Y."/>
            <person name="Zwiers L.-H."/>
            <person name="Turgeon B."/>
            <person name="Goodwin S."/>
            <person name="Spatafora J."/>
            <person name="Crous P."/>
            <person name="Grigoriev I."/>
        </authorList>
    </citation>
    <scope>NUCLEOTIDE SEQUENCE [LARGE SCALE GENOMIC DNA]</scope>
    <source>
        <strain evidence="3">CBS 304.66</strain>
    </source>
</reference>
<dbReference type="SUPFAM" id="SSF52972">
    <property type="entry name" value="ITPase-like"/>
    <property type="match status" value="1"/>
</dbReference>
<dbReference type="InterPro" id="IPR026533">
    <property type="entry name" value="NTPase/PRRC1"/>
</dbReference>
<name>A0A9P4JXL4_9PLEO</name>
<gene>
    <name evidence="2" type="ORF">CC78DRAFT_537838</name>
</gene>
<organism evidence="2 3">
    <name type="scientific">Lojkania enalia</name>
    <dbReference type="NCBI Taxonomy" id="147567"/>
    <lineage>
        <taxon>Eukaryota</taxon>
        <taxon>Fungi</taxon>
        <taxon>Dikarya</taxon>
        <taxon>Ascomycota</taxon>
        <taxon>Pezizomycotina</taxon>
        <taxon>Dothideomycetes</taxon>
        <taxon>Pleosporomycetidae</taxon>
        <taxon>Pleosporales</taxon>
        <taxon>Pleosporales incertae sedis</taxon>
        <taxon>Lojkania</taxon>
    </lineage>
</organism>
<dbReference type="AlphaFoldDB" id="A0A9P4JXL4"/>
<dbReference type="InterPro" id="IPR029001">
    <property type="entry name" value="ITPase-like_fam"/>
</dbReference>
<sequence>MEHHMSAAANVINYSKELVLAMGSTLVRNIAEIAGTERVVPPITKTLPTQPFSLFQYSVSGNSVVVIIPTENEFKIQLLEGTFRNQNVSVRTITVPVESGVGEQPYNDAGVVGAYNRINNALKRLNTEEYREILLKNGAGTVFVASVENFIQTTNIERPTDYGIIVIHNATNNKTTLGISCGVTVPPEYVSRARHFGFGEELDHGRVTVGQILAANVAGLDKRDWHKVLARKSRYELLRETTGLLPIPW</sequence>
<comment type="caution">
    <text evidence="2">The sequence shown here is derived from an EMBL/GenBank/DDBJ whole genome shotgun (WGS) entry which is preliminary data.</text>
</comment>
<feature type="domain" description="Non-canonical purine NTP phosphatase/PRRC1" evidence="1">
    <location>
        <begin position="70"/>
        <end position="194"/>
    </location>
</feature>
<evidence type="ECO:0000313" key="2">
    <source>
        <dbReference type="EMBL" id="KAF2258376.1"/>
    </source>
</evidence>
<proteinExistence type="predicted"/>
<protein>
    <recommendedName>
        <fullName evidence="1">Non-canonical purine NTP phosphatase/PRRC1 domain-containing protein</fullName>
    </recommendedName>
</protein>
<dbReference type="EMBL" id="ML986767">
    <property type="protein sequence ID" value="KAF2258376.1"/>
    <property type="molecule type" value="Genomic_DNA"/>
</dbReference>
<dbReference type="Gene3D" id="3.90.950.10">
    <property type="match status" value="1"/>
</dbReference>